<evidence type="ECO:0000313" key="10">
    <source>
        <dbReference type="Proteomes" id="UP000317648"/>
    </source>
</evidence>
<dbReference type="Pfam" id="PF07627">
    <property type="entry name" value="PSCyt3"/>
    <property type="match status" value="1"/>
</dbReference>
<evidence type="ECO:0000256" key="2">
    <source>
        <dbReference type="SAM" id="SignalP"/>
    </source>
</evidence>
<reference evidence="9 10" key="1">
    <citation type="submission" date="2019-02" db="EMBL/GenBank/DDBJ databases">
        <title>Deep-cultivation of Planctomycetes and their phenomic and genomic characterization uncovers novel biology.</title>
        <authorList>
            <person name="Wiegand S."/>
            <person name="Jogler M."/>
            <person name="Boedeker C."/>
            <person name="Pinto D."/>
            <person name="Vollmers J."/>
            <person name="Rivas-Marin E."/>
            <person name="Kohn T."/>
            <person name="Peeters S.H."/>
            <person name="Heuer A."/>
            <person name="Rast P."/>
            <person name="Oberbeckmann S."/>
            <person name="Bunk B."/>
            <person name="Jeske O."/>
            <person name="Meyerdierks A."/>
            <person name="Storesund J.E."/>
            <person name="Kallscheuer N."/>
            <person name="Luecker S."/>
            <person name="Lage O.M."/>
            <person name="Pohl T."/>
            <person name="Merkel B.J."/>
            <person name="Hornburger P."/>
            <person name="Mueller R.-W."/>
            <person name="Bruemmer F."/>
            <person name="Labrenz M."/>
            <person name="Spormann A.M."/>
            <person name="Op den Camp H."/>
            <person name="Overmann J."/>
            <person name="Amann R."/>
            <person name="Jetten M.S.M."/>
            <person name="Mascher T."/>
            <person name="Medema M.H."/>
            <person name="Devos D.P."/>
            <person name="Kaster A.-K."/>
            <person name="Ovreas L."/>
            <person name="Rohde M."/>
            <person name="Galperin M.Y."/>
            <person name="Jogler C."/>
        </authorList>
    </citation>
    <scope>NUCLEOTIDE SEQUENCE [LARGE SCALE GENOMIC DNA]</scope>
    <source>
        <strain evidence="9 10">Pla85_3_4</strain>
    </source>
</reference>
<dbReference type="Pfam" id="PF07635">
    <property type="entry name" value="PSCyt1"/>
    <property type="match status" value="1"/>
</dbReference>
<dbReference type="Pfam" id="PF07626">
    <property type="entry name" value="PSD3"/>
    <property type="match status" value="1"/>
</dbReference>
<feature type="domain" description="DUF1595" evidence="8">
    <location>
        <begin position="696"/>
        <end position="752"/>
    </location>
</feature>
<organism evidence="9 10">
    <name type="scientific">Lignipirellula cremea</name>
    <dbReference type="NCBI Taxonomy" id="2528010"/>
    <lineage>
        <taxon>Bacteria</taxon>
        <taxon>Pseudomonadati</taxon>
        <taxon>Planctomycetota</taxon>
        <taxon>Planctomycetia</taxon>
        <taxon>Pirellulales</taxon>
        <taxon>Pirellulaceae</taxon>
        <taxon>Lignipirellula</taxon>
    </lineage>
</organism>
<dbReference type="EMBL" id="CP036433">
    <property type="protein sequence ID" value="QDU96842.1"/>
    <property type="molecule type" value="Genomic_DNA"/>
</dbReference>
<dbReference type="InterPro" id="IPR013039">
    <property type="entry name" value="DUF1588"/>
</dbReference>
<evidence type="ECO:0000259" key="5">
    <source>
        <dbReference type="Pfam" id="PF07627"/>
    </source>
</evidence>
<dbReference type="InterPro" id="IPR011429">
    <property type="entry name" value="Cyt_c_Planctomycete-type"/>
</dbReference>
<feature type="region of interest" description="Disordered" evidence="1">
    <location>
        <begin position="397"/>
        <end position="422"/>
    </location>
</feature>
<gene>
    <name evidence="9" type="ORF">Pla8534_46640</name>
</gene>
<feature type="chain" id="PRO_5021834281" description="Planctomycete cytochrome C" evidence="2">
    <location>
        <begin position="33"/>
        <end position="1122"/>
    </location>
</feature>
<feature type="domain" description="DUF1592" evidence="6">
    <location>
        <begin position="766"/>
        <end position="893"/>
    </location>
</feature>
<dbReference type="InterPro" id="IPR013036">
    <property type="entry name" value="DUF1587"/>
</dbReference>
<keyword evidence="10" id="KW-1185">Reference proteome</keyword>
<dbReference type="Pfam" id="PF07631">
    <property type="entry name" value="PSD4"/>
    <property type="match status" value="1"/>
</dbReference>
<dbReference type="InterPro" id="IPR011478">
    <property type="entry name" value="DUF1585"/>
</dbReference>
<dbReference type="Pfam" id="PF07624">
    <property type="entry name" value="PSD2"/>
    <property type="match status" value="1"/>
</dbReference>
<evidence type="ECO:0000259" key="3">
    <source>
        <dbReference type="Pfam" id="PF07624"/>
    </source>
</evidence>
<feature type="domain" description="Cytochrome C Planctomycete-type" evidence="7">
    <location>
        <begin position="48"/>
        <end position="95"/>
    </location>
</feature>
<evidence type="ECO:0000259" key="7">
    <source>
        <dbReference type="Pfam" id="PF07635"/>
    </source>
</evidence>
<evidence type="ECO:0000259" key="6">
    <source>
        <dbReference type="Pfam" id="PF07631"/>
    </source>
</evidence>
<evidence type="ECO:0008006" key="11">
    <source>
        <dbReference type="Google" id="ProtNLM"/>
    </source>
</evidence>
<dbReference type="Proteomes" id="UP000317648">
    <property type="component" value="Chromosome"/>
</dbReference>
<dbReference type="InterPro" id="IPR013042">
    <property type="entry name" value="DUF1592"/>
</dbReference>
<dbReference type="AlphaFoldDB" id="A0A518DYB4"/>
<sequence precursor="true">MPRLSDLTVVSRLLRVSLLCLAALCPPALVHAEDLFQKQVAPFLQTYCQSCHNAEKTEGEFDLTAYDSAAAVGEHFSQWKHVITFLQSEEMPPADAKQPPALVRAEMIALIERILVEESRKLAGDPGVILPRRLTNAEYDYTIRDLTGVDIRPASAFPVDPASGEGFNNTGEALTMSPSLFKKYYAAAEFTADHLLLKPTGIEFAPFPVVTYADRKKYYEQAILQFYAEHQVNLEAYLTAVLSFQQRPDSKTTIEQWAGQHGLSPRYLARLSQLLSGDADEPFYLGQVRRRWQAILAPRASTADAEKQTAAAIALLARDIEALSQRLCSPETKAIVSNAGNGPIQHIDRRTQTAAARDTLNEQLLQAELPLSLSVQNLKKRETVRLTLRLRSGPDGQPGVVKLRDLNFSSQPPDNYRPQDDRRNLPLVALLEKHAPDQLRRLKAGKPAQGQLLESGELLLASPGELELELPAQAFADESRLFFYTTATLDTDQTPGGLVLVTLLDPSLSPQALAVRETTEANQPLVDPQHPIAAKWKASATAFCATFPNRFVFVDDTRGLSAGFHLIEGFFRDDQPLCKLVLDEEQNQELDRLWNELEFGTNIAEKLLRGFVFFERSERNFLKHPDFNGIKEEDPALVETAKLEQFRDIYLQRSNVKATGEELARHPISQFFAWIQGGIEQRAEQLAAAEPIYLQQLEELAQRVYRRPLDKAELAQLRSFYYDASRQPEFGVEQAVRASVIRMLMSPYFCYLLDPPPEGDTVADLPDLALASRLSYFLWSSTPDAELLELAAAGRLHEEDVLSRQTHRMLRDPKVSAFAREFFGQWLGYRDFLDQESVNRAVYRDFDDELKQAMYEEPTRLITYLIQQDLPITDLLHGDVTLINRRLSKHYGLPFDGDDQEWRLATGLQSQGRGGLLGMAVVLTKNSQPERTSPVKRGFWVVHKLLGQHIPPPPPDVAVLPKSETDTAGQTIRQLLELHTDDVKCARCHQRFDPVGLSMEGFDAIGKLRTKDGAGRPIDNLVETPGGKALRGVPEFSAWLAEQRRQEFVDTLCRKLLGYALGRSLLQSDQPLLEQMQTALLQHEDRFEVLLQTVIASPQFRQQRCRDFSASRYRTELQGEEE</sequence>
<accession>A0A518DYB4</accession>
<evidence type="ECO:0000259" key="4">
    <source>
        <dbReference type="Pfam" id="PF07626"/>
    </source>
</evidence>
<evidence type="ECO:0000256" key="1">
    <source>
        <dbReference type="SAM" id="MobiDB-lite"/>
    </source>
</evidence>
<proteinExistence type="predicted"/>
<keyword evidence="2" id="KW-0732">Signal</keyword>
<dbReference type="Pfam" id="PF07637">
    <property type="entry name" value="PSD5"/>
    <property type="match status" value="1"/>
</dbReference>
<feature type="domain" description="DUF1588" evidence="5">
    <location>
        <begin position="913"/>
        <end position="1012"/>
    </location>
</feature>
<protein>
    <recommendedName>
        <fullName evidence="11">Planctomycete cytochrome C</fullName>
    </recommendedName>
</protein>
<evidence type="ECO:0000259" key="8">
    <source>
        <dbReference type="Pfam" id="PF07637"/>
    </source>
</evidence>
<dbReference type="InterPro" id="IPR013043">
    <property type="entry name" value="DUF1595"/>
</dbReference>
<dbReference type="KEGG" id="lcre:Pla8534_46640"/>
<evidence type="ECO:0000313" key="9">
    <source>
        <dbReference type="EMBL" id="QDU96842.1"/>
    </source>
</evidence>
<feature type="domain" description="DUF1585" evidence="3">
    <location>
        <begin position="1027"/>
        <end position="1100"/>
    </location>
</feature>
<feature type="domain" description="DUF1587" evidence="4">
    <location>
        <begin position="132"/>
        <end position="194"/>
    </location>
</feature>
<feature type="signal peptide" evidence="2">
    <location>
        <begin position="1"/>
        <end position="32"/>
    </location>
</feature>
<dbReference type="RefSeq" id="WP_197442497.1">
    <property type="nucleotide sequence ID" value="NZ_CP036433.1"/>
</dbReference>
<name>A0A518DYB4_9BACT</name>